<comment type="function">
    <text evidence="5">Destroys radicals which are normally produced within the cells and which are toxic to biological systems.</text>
</comment>
<evidence type="ECO:0000256" key="1">
    <source>
        <dbReference type="ARBA" id="ARBA00008714"/>
    </source>
</evidence>
<evidence type="ECO:0000313" key="9">
    <source>
        <dbReference type="Proteomes" id="UP001596091"/>
    </source>
</evidence>
<dbReference type="InterPro" id="IPR036314">
    <property type="entry name" value="SOD_C_sf"/>
</dbReference>
<dbReference type="InterPro" id="IPR019832">
    <property type="entry name" value="Mn/Fe_SOD_C"/>
</dbReference>
<comment type="caution">
    <text evidence="8">The sequence shown here is derived from an EMBL/GenBank/DDBJ whole genome shotgun (WGS) entry which is preliminary data.</text>
</comment>
<comment type="similarity">
    <text evidence="1 5">Belongs to the iron/manganese superoxide dismutase family.</text>
</comment>
<keyword evidence="4 5" id="KW-0560">Oxidoreductase</keyword>
<dbReference type="InterPro" id="IPR036324">
    <property type="entry name" value="Mn/Fe_SOD_N_sf"/>
</dbReference>
<evidence type="ECO:0000256" key="3">
    <source>
        <dbReference type="ARBA" id="ARBA00022723"/>
    </source>
</evidence>
<evidence type="ECO:0000256" key="5">
    <source>
        <dbReference type="RuleBase" id="RU000414"/>
    </source>
</evidence>
<dbReference type="Gene3D" id="1.10.287.990">
    <property type="entry name" value="Fe,Mn superoxide dismutase (SOD) domain"/>
    <property type="match status" value="1"/>
</dbReference>
<dbReference type="PRINTS" id="PR01703">
    <property type="entry name" value="MNSODISMTASE"/>
</dbReference>
<sequence>MPAPSGPFTLPALPYSYDALEPYFDAETMHLHHDKHHQSYVDKLNAAVAGYPDLASRSVYDLVANLDAMPMAILNAVRNNGGGHANHSFWWTTLAKSGSAGAGPKGELAKVIDAKFGSFSSFQEKLTAAATGVFGSGWAWLVLMPGGELEIQTTPNQDSPLTVGHKPVLGIDVWEHSYYLKYKNKRPDYVKAYFSVIDWDGVSAKFADAK</sequence>
<dbReference type="PANTHER" id="PTHR43595:SF2">
    <property type="entry name" value="SMALL RIBOSOMAL SUBUNIT PROTEIN MS42"/>
    <property type="match status" value="1"/>
</dbReference>
<dbReference type="SUPFAM" id="SSF46609">
    <property type="entry name" value="Fe,Mn superoxide dismutase (SOD), N-terminal domain"/>
    <property type="match status" value="1"/>
</dbReference>
<accession>A0ABW1EKY5</accession>
<dbReference type="Gene3D" id="3.55.40.20">
    <property type="entry name" value="Iron/manganese superoxide dismutase, C-terminal domain"/>
    <property type="match status" value="1"/>
</dbReference>
<comment type="catalytic activity">
    <reaction evidence="5">
        <text>2 superoxide + 2 H(+) = H2O2 + O2</text>
        <dbReference type="Rhea" id="RHEA:20696"/>
        <dbReference type="ChEBI" id="CHEBI:15378"/>
        <dbReference type="ChEBI" id="CHEBI:15379"/>
        <dbReference type="ChEBI" id="CHEBI:16240"/>
        <dbReference type="ChEBI" id="CHEBI:18421"/>
        <dbReference type="EC" id="1.15.1.1"/>
    </reaction>
</comment>
<dbReference type="EC" id="1.15.1.1" evidence="2 5"/>
<dbReference type="InterPro" id="IPR019833">
    <property type="entry name" value="Mn/Fe_SOD_BS"/>
</dbReference>
<evidence type="ECO:0000256" key="4">
    <source>
        <dbReference type="ARBA" id="ARBA00023002"/>
    </source>
</evidence>
<dbReference type="Pfam" id="PF02777">
    <property type="entry name" value="Sod_Fe_C"/>
    <property type="match status" value="1"/>
</dbReference>
<protein>
    <recommendedName>
        <fullName evidence="2 5">Superoxide dismutase</fullName>
        <ecNumber evidence="2 5">1.15.1.1</ecNumber>
    </recommendedName>
</protein>
<dbReference type="EMBL" id="JBHSPH010000010">
    <property type="protein sequence ID" value="MFC5864956.1"/>
    <property type="molecule type" value="Genomic_DNA"/>
</dbReference>
<name>A0ABW1EKY5_9BACT</name>
<evidence type="ECO:0000256" key="2">
    <source>
        <dbReference type="ARBA" id="ARBA00012682"/>
    </source>
</evidence>
<feature type="domain" description="Manganese/iron superoxide dismutase N-terminal" evidence="6">
    <location>
        <begin position="8"/>
        <end position="94"/>
    </location>
</feature>
<dbReference type="Pfam" id="PF00081">
    <property type="entry name" value="Sod_Fe_N"/>
    <property type="match status" value="1"/>
</dbReference>
<feature type="domain" description="Manganese/iron superoxide dismutase C-terminal" evidence="7">
    <location>
        <begin position="104"/>
        <end position="204"/>
    </location>
</feature>
<dbReference type="PIRSF" id="PIRSF000349">
    <property type="entry name" value="SODismutase"/>
    <property type="match status" value="1"/>
</dbReference>
<dbReference type="PANTHER" id="PTHR43595">
    <property type="entry name" value="37S RIBOSOMAL PROTEIN S26, MITOCHONDRIAL"/>
    <property type="match status" value="1"/>
</dbReference>
<proteinExistence type="inferred from homology"/>
<organism evidence="8 9">
    <name type="scientific">Acidicapsa dinghuensis</name>
    <dbReference type="NCBI Taxonomy" id="2218256"/>
    <lineage>
        <taxon>Bacteria</taxon>
        <taxon>Pseudomonadati</taxon>
        <taxon>Acidobacteriota</taxon>
        <taxon>Terriglobia</taxon>
        <taxon>Terriglobales</taxon>
        <taxon>Acidobacteriaceae</taxon>
        <taxon>Acidicapsa</taxon>
    </lineage>
</organism>
<keyword evidence="3 5" id="KW-0479">Metal-binding</keyword>
<dbReference type="RefSeq" id="WP_263333284.1">
    <property type="nucleotide sequence ID" value="NZ_JAGSYH010000001.1"/>
</dbReference>
<evidence type="ECO:0000259" key="6">
    <source>
        <dbReference type="Pfam" id="PF00081"/>
    </source>
</evidence>
<dbReference type="Proteomes" id="UP001596091">
    <property type="component" value="Unassembled WGS sequence"/>
</dbReference>
<dbReference type="GO" id="GO:0004784">
    <property type="term" value="F:superoxide dismutase activity"/>
    <property type="evidence" value="ECO:0007669"/>
    <property type="project" value="UniProtKB-EC"/>
</dbReference>
<evidence type="ECO:0000313" key="8">
    <source>
        <dbReference type="EMBL" id="MFC5864956.1"/>
    </source>
</evidence>
<gene>
    <name evidence="8" type="ORF">ACFPT7_21790</name>
</gene>
<dbReference type="InterPro" id="IPR019831">
    <property type="entry name" value="Mn/Fe_SOD_N"/>
</dbReference>
<dbReference type="SUPFAM" id="SSF54719">
    <property type="entry name" value="Fe,Mn superoxide dismutase (SOD), C-terminal domain"/>
    <property type="match status" value="1"/>
</dbReference>
<dbReference type="InterPro" id="IPR001189">
    <property type="entry name" value="Mn/Fe_SOD"/>
</dbReference>
<keyword evidence="9" id="KW-1185">Reference proteome</keyword>
<dbReference type="PROSITE" id="PS00088">
    <property type="entry name" value="SOD_MN"/>
    <property type="match status" value="1"/>
</dbReference>
<reference evidence="9" key="1">
    <citation type="journal article" date="2019" name="Int. J. Syst. Evol. Microbiol.">
        <title>The Global Catalogue of Microorganisms (GCM) 10K type strain sequencing project: providing services to taxonomists for standard genome sequencing and annotation.</title>
        <authorList>
            <consortium name="The Broad Institute Genomics Platform"/>
            <consortium name="The Broad Institute Genome Sequencing Center for Infectious Disease"/>
            <person name="Wu L."/>
            <person name="Ma J."/>
        </authorList>
    </citation>
    <scope>NUCLEOTIDE SEQUENCE [LARGE SCALE GENOMIC DNA]</scope>
    <source>
        <strain evidence="9">JCM 4087</strain>
    </source>
</reference>
<evidence type="ECO:0000259" key="7">
    <source>
        <dbReference type="Pfam" id="PF02777"/>
    </source>
</evidence>